<keyword evidence="3" id="KW-1185">Reference proteome</keyword>
<gene>
    <name evidence="2" type="ORF">HZH66_003510</name>
</gene>
<feature type="compositionally biased region" description="Basic residues" evidence="1">
    <location>
        <begin position="43"/>
        <end position="64"/>
    </location>
</feature>
<dbReference type="EMBL" id="JACSEA010000003">
    <property type="protein sequence ID" value="KAF7404604.1"/>
    <property type="molecule type" value="Genomic_DNA"/>
</dbReference>
<comment type="caution">
    <text evidence="2">The sequence shown here is derived from an EMBL/GenBank/DDBJ whole genome shotgun (WGS) entry which is preliminary data.</text>
</comment>
<evidence type="ECO:0000313" key="3">
    <source>
        <dbReference type="Proteomes" id="UP000614350"/>
    </source>
</evidence>
<feature type="compositionally biased region" description="Acidic residues" evidence="1">
    <location>
        <begin position="24"/>
        <end position="35"/>
    </location>
</feature>
<organism evidence="2 3">
    <name type="scientific">Vespula vulgaris</name>
    <name type="common">Yellow jacket</name>
    <name type="synonym">Wasp</name>
    <dbReference type="NCBI Taxonomy" id="7454"/>
    <lineage>
        <taxon>Eukaryota</taxon>
        <taxon>Metazoa</taxon>
        <taxon>Ecdysozoa</taxon>
        <taxon>Arthropoda</taxon>
        <taxon>Hexapoda</taxon>
        <taxon>Insecta</taxon>
        <taxon>Pterygota</taxon>
        <taxon>Neoptera</taxon>
        <taxon>Endopterygota</taxon>
        <taxon>Hymenoptera</taxon>
        <taxon>Apocrita</taxon>
        <taxon>Aculeata</taxon>
        <taxon>Vespoidea</taxon>
        <taxon>Vespidae</taxon>
        <taxon>Vespinae</taxon>
        <taxon>Vespula</taxon>
    </lineage>
</organism>
<sequence length="176" mass="20840">MKPNVEITLLNEEIVEEEQKEKMFEEEEEKQEEEEIARSSNSSKRRRRRRRRSRRRRRRRRKSTKAVPMMRTAILKTTSIGNVAAPRVEVTGVLYNLGRGSTEVESHDEKPVSVYFTEPNMILDRIMGQTGSWVTVLSFLGIQKKRSNDGKRIKRVGEREKENDKTRYVDKINRFK</sequence>
<accession>A0A836XMF8</accession>
<dbReference type="AlphaFoldDB" id="A0A836XMF8"/>
<reference evidence="2" key="1">
    <citation type="journal article" date="2020" name="G3 (Bethesda)">
        <title>High-Quality Assemblies for Three Invasive Social Wasps from the &lt;i&gt;Vespula&lt;/i&gt; Genus.</title>
        <authorList>
            <person name="Harrop T.W.R."/>
            <person name="Guhlin J."/>
            <person name="McLaughlin G.M."/>
            <person name="Permina E."/>
            <person name="Stockwell P."/>
            <person name="Gilligan J."/>
            <person name="Le Lec M.F."/>
            <person name="Gruber M.A.M."/>
            <person name="Quinn O."/>
            <person name="Lovegrove M."/>
            <person name="Duncan E.J."/>
            <person name="Remnant E.J."/>
            <person name="Van Eeckhoven J."/>
            <person name="Graham B."/>
            <person name="Knapp R.A."/>
            <person name="Langford K.W."/>
            <person name="Kronenberg Z."/>
            <person name="Press M.O."/>
            <person name="Eacker S.M."/>
            <person name="Wilson-Rankin E.E."/>
            <person name="Purcell J."/>
            <person name="Lester P.J."/>
            <person name="Dearden P.K."/>
        </authorList>
    </citation>
    <scope>NUCLEOTIDE SEQUENCE</scope>
    <source>
        <strain evidence="2">Marl-1</strain>
    </source>
</reference>
<feature type="region of interest" description="Disordered" evidence="1">
    <location>
        <begin position="18"/>
        <end position="66"/>
    </location>
</feature>
<protein>
    <submittedName>
        <fullName evidence="2">Uncharacterized protein</fullName>
    </submittedName>
</protein>
<dbReference type="Proteomes" id="UP000614350">
    <property type="component" value="Unassembled WGS sequence"/>
</dbReference>
<evidence type="ECO:0000313" key="2">
    <source>
        <dbReference type="EMBL" id="KAF7404604.1"/>
    </source>
</evidence>
<evidence type="ECO:0000256" key="1">
    <source>
        <dbReference type="SAM" id="MobiDB-lite"/>
    </source>
</evidence>
<name>A0A836XMF8_VESVU</name>
<proteinExistence type="predicted"/>